<proteinExistence type="predicted"/>
<comment type="caution">
    <text evidence="1">The sequence shown here is derived from an EMBL/GenBank/DDBJ whole genome shotgun (WGS) entry which is preliminary data.</text>
</comment>
<name>A0AC61RZU6_9FIRM</name>
<accession>A0AC61RZU6</accession>
<dbReference type="Proteomes" id="UP000304953">
    <property type="component" value="Unassembled WGS sequence"/>
</dbReference>
<gene>
    <name evidence="1" type="ORF">E5329_05715</name>
</gene>
<sequence>MKRAYFLTGFQKEMYLKGFPYSIFINNIEELNLVKDKLLCRQILNNKDVFDILSVPYNSVWDRITEEYISLFMKNHQFNENIINMLSKLKENARLCLVSNLYSVYKPLISMLSFDSYFDQILLSCDIMERKPSLKVLKKTKYETYENRIFIGDNWHSDLIIPN</sequence>
<evidence type="ECO:0000313" key="1">
    <source>
        <dbReference type="EMBL" id="TGY97175.1"/>
    </source>
</evidence>
<reference evidence="1" key="1">
    <citation type="submission" date="2019-04" db="EMBL/GenBank/DDBJ databases">
        <title>Microbes associate with the intestines of laboratory mice.</title>
        <authorList>
            <person name="Navarre W."/>
            <person name="Wong E."/>
            <person name="Huang K."/>
            <person name="Tropini C."/>
            <person name="Ng K."/>
            <person name="Yu B."/>
        </authorList>
    </citation>
    <scope>NUCLEOTIDE SEQUENCE</scope>
    <source>
        <strain evidence="1">NM01_1-7b</strain>
    </source>
</reference>
<dbReference type="EMBL" id="SRYA01000009">
    <property type="protein sequence ID" value="TGY97175.1"/>
    <property type="molecule type" value="Genomic_DNA"/>
</dbReference>
<evidence type="ECO:0000313" key="2">
    <source>
        <dbReference type="Proteomes" id="UP000304953"/>
    </source>
</evidence>
<organism evidence="1 2">
    <name type="scientific">Petralouisia muris</name>
    <dbReference type="NCBI Taxonomy" id="3032872"/>
    <lineage>
        <taxon>Bacteria</taxon>
        <taxon>Bacillati</taxon>
        <taxon>Bacillota</taxon>
        <taxon>Clostridia</taxon>
        <taxon>Lachnospirales</taxon>
        <taxon>Lachnospiraceae</taxon>
        <taxon>Petralouisia</taxon>
    </lineage>
</organism>
<protein>
    <submittedName>
        <fullName evidence="1">Uncharacterized protein</fullName>
    </submittedName>
</protein>
<keyword evidence="2" id="KW-1185">Reference proteome</keyword>